<name>A0A1B8ZWF1_9FLAO</name>
<dbReference type="EMBL" id="MAYH01000012">
    <property type="protein sequence ID" value="OCA75931.1"/>
    <property type="molecule type" value="Genomic_DNA"/>
</dbReference>
<gene>
    <name evidence="1" type="ORF">BBI01_04330</name>
</gene>
<dbReference type="AlphaFoldDB" id="A0A1B8ZWF1"/>
<dbReference type="OrthoDB" id="921445at2"/>
<reference evidence="1 2" key="1">
    <citation type="submission" date="2016-07" db="EMBL/GenBank/DDBJ databases">
        <authorList>
            <person name="Jeong J.-J."/>
            <person name="Kim D.W."/>
            <person name="Sang M.K."/>
            <person name="Choi I.-G."/>
            <person name="Kim K.D."/>
        </authorList>
    </citation>
    <scope>NUCLEOTIDE SEQUENCE [LARGE SCALE GENOMIC DNA]</scope>
    <source>
        <strain evidence="1 2">UTM-3</strain>
    </source>
</reference>
<protein>
    <recommendedName>
        <fullName evidence="3">Outer membrane protein beta-barrel domain-containing protein</fullName>
    </recommendedName>
</protein>
<proteinExistence type="predicted"/>
<comment type="caution">
    <text evidence="1">The sequence shown here is derived from an EMBL/GenBank/DDBJ whole genome shotgun (WGS) entry which is preliminary data.</text>
</comment>
<dbReference type="Proteomes" id="UP000092651">
    <property type="component" value="Unassembled WGS sequence"/>
</dbReference>
<keyword evidence="2" id="KW-1185">Reference proteome</keyword>
<sequence length="402" mass="46592">MKKLSLLAGFLATSMYYAQIKFEEGYFIDNSGAKKEVLIRNVDWKNNPVDIEYKTDNASKVQKETISNIQEFSINGGRKFIRAKVMLDRSSGNLNSMSYTHEPDFKEETIFLKYVVEGKAGLFYYEDGNLRRYFYSSENSEPKQLIYKPYYIDQSSIAYNEDYKKQIAEQLKCGITAEQIKRLDYTTKDLTKTFIQYNECSGNQIINYEKKDEKAKSLVHLNIRAGMNISELNVYEPSNISPSYHFGNKNSFRIGLELEYVLPFNKNKWAVFIEPTYQYYKNSTEVVTLPGSLFETRYTATADYKSIEVPFGVRHYFFLSDKSKIFLNAAYVLDFALNSTVTIERSKMDIESGGNMVFGAGFKYDKFSAEVRVGTYRGLFRNYMYVDGDYRAASFILGYTLF</sequence>
<organism evidence="1 2">
    <name type="scientific">Chryseobacterium artocarpi</name>
    <dbReference type="NCBI Taxonomy" id="1414727"/>
    <lineage>
        <taxon>Bacteria</taxon>
        <taxon>Pseudomonadati</taxon>
        <taxon>Bacteroidota</taxon>
        <taxon>Flavobacteriia</taxon>
        <taxon>Flavobacteriales</taxon>
        <taxon>Weeksellaceae</taxon>
        <taxon>Chryseobacterium group</taxon>
        <taxon>Chryseobacterium</taxon>
    </lineage>
</organism>
<dbReference type="RefSeq" id="WP_065393607.1">
    <property type="nucleotide sequence ID" value="NZ_MAYH01000012.1"/>
</dbReference>
<evidence type="ECO:0000313" key="1">
    <source>
        <dbReference type="EMBL" id="OCA75931.1"/>
    </source>
</evidence>
<evidence type="ECO:0008006" key="3">
    <source>
        <dbReference type="Google" id="ProtNLM"/>
    </source>
</evidence>
<evidence type="ECO:0000313" key="2">
    <source>
        <dbReference type="Proteomes" id="UP000092651"/>
    </source>
</evidence>
<accession>A0A1B8ZWF1</accession>